<feature type="region of interest" description="Disordered" evidence="1">
    <location>
        <begin position="118"/>
        <end position="306"/>
    </location>
</feature>
<feature type="compositionally biased region" description="Basic and acidic residues" evidence="1">
    <location>
        <begin position="56"/>
        <end position="69"/>
    </location>
</feature>
<gene>
    <name evidence="2" type="ORF">GQ602_002836</name>
</gene>
<protein>
    <submittedName>
        <fullName evidence="2">Uncharacterized protein</fullName>
    </submittedName>
</protein>
<evidence type="ECO:0000313" key="2">
    <source>
        <dbReference type="EMBL" id="KAF4592537.1"/>
    </source>
</evidence>
<feature type="compositionally biased region" description="Basic residues" evidence="1">
    <location>
        <begin position="1"/>
        <end position="12"/>
    </location>
</feature>
<feature type="compositionally biased region" description="Low complexity" evidence="1">
    <location>
        <begin position="123"/>
        <end position="135"/>
    </location>
</feature>
<feature type="region of interest" description="Disordered" evidence="1">
    <location>
        <begin position="1"/>
        <end position="69"/>
    </location>
</feature>
<proteinExistence type="predicted"/>
<dbReference type="EMBL" id="JAACLJ010000002">
    <property type="protein sequence ID" value="KAF4592537.1"/>
    <property type="molecule type" value="Genomic_DNA"/>
</dbReference>
<evidence type="ECO:0000256" key="1">
    <source>
        <dbReference type="SAM" id="MobiDB-lite"/>
    </source>
</evidence>
<feature type="compositionally biased region" description="Basic and acidic residues" evidence="1">
    <location>
        <begin position="13"/>
        <end position="29"/>
    </location>
</feature>
<feature type="compositionally biased region" description="Polar residues" evidence="1">
    <location>
        <begin position="257"/>
        <end position="282"/>
    </location>
</feature>
<name>A0A8H4QB84_9HYPO</name>
<sequence length="360" mass="37889">MSILSHIRKSRQQAKEHTARLAEQDKKAAEQPQSHYRHVPTHAASDAFASAPPGWREQDRPRIVEENRRRSAMAAAAAAVGYQGGMGPRVGASRLSRVSYPADDAGSPMIRQCACHSPATDLSAGESSAGSSGSGDDVDVAGPSHRLHHQVRSRRASDASAQRRSASKPVRGSSGPSRDPRPPPSMRGFASIARLSLPPPPPHLAGPISSPAPLIRRASANASSSSSSSSLQAVEPSKSNWPSTPPLVADRRRTHVSDSVPSPSHGSPQLTPRNKSTVSAAQSPRLEAGGPDPHPNRPDRVLSLPPLAHHDLANVFPEPAALYPPAPSSSAKSDKCTPKGMGRLVKRSRWTGSKAPAVAV</sequence>
<feature type="compositionally biased region" description="Low complexity" evidence="1">
    <location>
        <begin position="218"/>
        <end position="230"/>
    </location>
</feature>
<keyword evidence="3" id="KW-1185">Reference proteome</keyword>
<dbReference type="OrthoDB" id="5225441at2759"/>
<feature type="compositionally biased region" description="Basic residues" evidence="1">
    <location>
        <begin position="145"/>
        <end position="154"/>
    </location>
</feature>
<accession>A0A8H4QB84</accession>
<dbReference type="AlphaFoldDB" id="A0A8H4QB84"/>
<evidence type="ECO:0000313" key="3">
    <source>
        <dbReference type="Proteomes" id="UP000562929"/>
    </source>
</evidence>
<comment type="caution">
    <text evidence="2">The sequence shown here is derived from an EMBL/GenBank/DDBJ whole genome shotgun (WGS) entry which is preliminary data.</text>
</comment>
<feature type="compositionally biased region" description="Low complexity" evidence="1">
    <location>
        <begin position="158"/>
        <end position="177"/>
    </location>
</feature>
<reference evidence="2 3" key="1">
    <citation type="journal article" date="2020" name="G3 (Bethesda)">
        <title>Genetic Underpinnings of Host Manipulation by Ophiocordyceps as Revealed by Comparative Transcriptomics.</title>
        <authorList>
            <person name="Will I."/>
            <person name="Das B."/>
            <person name="Trinh T."/>
            <person name="Brachmann A."/>
            <person name="Ohm R.A."/>
            <person name="de Bekker C."/>
        </authorList>
    </citation>
    <scope>NUCLEOTIDE SEQUENCE [LARGE SCALE GENOMIC DNA]</scope>
    <source>
        <strain evidence="2 3">EC05</strain>
    </source>
</reference>
<dbReference type="Proteomes" id="UP000562929">
    <property type="component" value="Unassembled WGS sequence"/>
</dbReference>
<organism evidence="2 3">
    <name type="scientific">Ophiocordyceps camponoti-floridani</name>
    <dbReference type="NCBI Taxonomy" id="2030778"/>
    <lineage>
        <taxon>Eukaryota</taxon>
        <taxon>Fungi</taxon>
        <taxon>Dikarya</taxon>
        <taxon>Ascomycota</taxon>
        <taxon>Pezizomycotina</taxon>
        <taxon>Sordariomycetes</taxon>
        <taxon>Hypocreomycetidae</taxon>
        <taxon>Hypocreales</taxon>
        <taxon>Ophiocordycipitaceae</taxon>
        <taxon>Ophiocordyceps</taxon>
    </lineage>
</organism>
<feature type="region of interest" description="Disordered" evidence="1">
    <location>
        <begin position="318"/>
        <end position="360"/>
    </location>
</feature>